<comment type="caution">
    <text evidence="8">The sequence shown here is derived from an EMBL/GenBank/DDBJ whole genome shotgun (WGS) entry which is preliminary data.</text>
</comment>
<sequence>MSIVHHGHQRPAPCDTQQAFFRTSASLITSTPSTSYAGSPLLCSAVSQKHRERSVCVKATRTQSAEGSADVSLSVNHLKNSHGIYDTDNTDLLPEDHSNFVKFFRAASSYITGHRGSTFVLVLPGQVFLQKHLLNRFIQDVTLLHGLGTRLVLIVGAKTQTDLILQANKQSPRYVGGYRVTDEVGMQAATQAAGAARVEIEAQLSRALAVQMVRRHTRSTPDQEYHYGPAIRVVSGNYVTGRRRGVVGGVDFGSTGSVRFVQVTGIREQLDAGHIVLLTNIAYSAAGEPLNCNIFDVASHAAIELSADKLCFLTLDEVKALQLPSWLPINDAEALIDRHMMDQEGLTCPTDDRPPGSVPSQQQLKVPAVRSGEIVLDLDCWEALQFPSSLLTSVLVCRNGVKRAHLVDARVDGGLILELYSRDGSGTMISTDFYEGIRPASPVDADSIAELLAPLAAAGITKPRSRSEIVSELSNFTVLEREAKVLACALLLHLGEARDGVVCGEIAAFCVDPGFRGSGRGDSLLDYVEQAARAKGIRRLMLLTTRTADWFEQRDFQAAGVAHANPLLPEARSAKIDSSRGSKLYSKELLDFSGPGRAALSTPLPGKRIGF</sequence>
<dbReference type="AlphaFoldDB" id="A0AAW1PV41"/>
<dbReference type="InterPro" id="IPR036393">
    <property type="entry name" value="AceGlu_kinase-like_sf"/>
</dbReference>
<evidence type="ECO:0000256" key="6">
    <source>
        <dbReference type="ARBA" id="ARBA00048372"/>
    </source>
</evidence>
<dbReference type="Pfam" id="PF00583">
    <property type="entry name" value="Acetyltransf_1"/>
    <property type="match status" value="1"/>
</dbReference>
<dbReference type="Gene3D" id="3.40.630.30">
    <property type="match status" value="1"/>
</dbReference>
<evidence type="ECO:0000313" key="9">
    <source>
        <dbReference type="Proteomes" id="UP001465755"/>
    </source>
</evidence>
<protein>
    <recommendedName>
        <fullName evidence="3">amino-acid N-acetyltransferase</fullName>
        <ecNumber evidence="3">2.3.1.1</ecNumber>
    </recommendedName>
</protein>
<evidence type="ECO:0000259" key="7">
    <source>
        <dbReference type="PROSITE" id="PS51186"/>
    </source>
</evidence>
<feature type="domain" description="N-acetyltransferase" evidence="7">
    <location>
        <begin position="435"/>
        <end position="611"/>
    </location>
</feature>
<dbReference type="Proteomes" id="UP001465755">
    <property type="component" value="Unassembled WGS sequence"/>
</dbReference>
<organism evidence="8 9">
    <name type="scientific">Symbiochloris irregularis</name>
    <dbReference type="NCBI Taxonomy" id="706552"/>
    <lineage>
        <taxon>Eukaryota</taxon>
        <taxon>Viridiplantae</taxon>
        <taxon>Chlorophyta</taxon>
        <taxon>core chlorophytes</taxon>
        <taxon>Trebouxiophyceae</taxon>
        <taxon>Trebouxiales</taxon>
        <taxon>Trebouxiaceae</taxon>
        <taxon>Symbiochloris</taxon>
    </lineage>
</organism>
<dbReference type="PANTHER" id="PTHR30602">
    <property type="entry name" value="AMINO-ACID ACETYLTRANSFERASE"/>
    <property type="match status" value="1"/>
</dbReference>
<evidence type="ECO:0000256" key="2">
    <source>
        <dbReference type="ARBA" id="ARBA00009145"/>
    </source>
</evidence>
<dbReference type="PROSITE" id="PS51186">
    <property type="entry name" value="GNAT"/>
    <property type="match status" value="1"/>
</dbReference>
<dbReference type="InterPro" id="IPR010167">
    <property type="entry name" value="NH2A_AcTrfase"/>
</dbReference>
<name>A0AAW1PV41_9CHLO</name>
<evidence type="ECO:0000256" key="1">
    <source>
        <dbReference type="ARBA" id="ARBA00004925"/>
    </source>
</evidence>
<keyword evidence="9" id="KW-1185">Reference proteome</keyword>
<dbReference type="Gene3D" id="3.40.1160.10">
    <property type="entry name" value="Acetylglutamate kinase-like"/>
    <property type="match status" value="1"/>
</dbReference>
<dbReference type="EC" id="2.3.1.1" evidence="3"/>
<comment type="similarity">
    <text evidence="2">Belongs to the acetyltransferase family. ArgA subfamily.</text>
</comment>
<evidence type="ECO:0000313" key="8">
    <source>
        <dbReference type="EMBL" id="KAK9813411.1"/>
    </source>
</evidence>
<dbReference type="PANTHER" id="PTHR30602:SF12">
    <property type="entry name" value="AMINO-ACID ACETYLTRANSFERASE NAGS1, CHLOROPLASTIC-RELATED"/>
    <property type="match status" value="1"/>
</dbReference>
<evidence type="ECO:0000256" key="4">
    <source>
        <dbReference type="ARBA" id="ARBA00022679"/>
    </source>
</evidence>
<proteinExistence type="inferred from homology"/>
<dbReference type="CDD" id="cd04301">
    <property type="entry name" value="NAT_SF"/>
    <property type="match status" value="1"/>
</dbReference>
<evidence type="ECO:0000256" key="5">
    <source>
        <dbReference type="ARBA" id="ARBA00023315"/>
    </source>
</evidence>
<accession>A0AAW1PV41</accession>
<comment type="pathway">
    <text evidence="1">Amino-acid biosynthesis; L-arginine biosynthesis; N(2)-acetyl-L-ornithine from L-glutamate: step 1/4.</text>
</comment>
<dbReference type="GO" id="GO:0005737">
    <property type="term" value="C:cytoplasm"/>
    <property type="evidence" value="ECO:0007669"/>
    <property type="project" value="InterPro"/>
</dbReference>
<dbReference type="InterPro" id="IPR000182">
    <property type="entry name" value="GNAT_dom"/>
</dbReference>
<evidence type="ECO:0000256" key="3">
    <source>
        <dbReference type="ARBA" id="ARBA00012697"/>
    </source>
</evidence>
<dbReference type="InterPro" id="IPR016181">
    <property type="entry name" value="Acyl_CoA_acyltransferase"/>
</dbReference>
<dbReference type="EMBL" id="JALJOQ010000005">
    <property type="protein sequence ID" value="KAK9813411.1"/>
    <property type="molecule type" value="Genomic_DNA"/>
</dbReference>
<dbReference type="HAMAP" id="MF_01105">
    <property type="entry name" value="N_acetyl_glu_synth"/>
    <property type="match status" value="1"/>
</dbReference>
<keyword evidence="5" id="KW-0012">Acyltransferase</keyword>
<dbReference type="GO" id="GO:0006526">
    <property type="term" value="P:L-arginine biosynthetic process"/>
    <property type="evidence" value="ECO:0007669"/>
    <property type="project" value="InterPro"/>
</dbReference>
<dbReference type="NCBIfam" id="TIGR01890">
    <property type="entry name" value="N-Ac-Glu-synth"/>
    <property type="match status" value="1"/>
</dbReference>
<comment type="catalytic activity">
    <reaction evidence="6">
        <text>L-glutamate + acetyl-CoA = N-acetyl-L-glutamate + CoA + H(+)</text>
        <dbReference type="Rhea" id="RHEA:24292"/>
        <dbReference type="ChEBI" id="CHEBI:15378"/>
        <dbReference type="ChEBI" id="CHEBI:29985"/>
        <dbReference type="ChEBI" id="CHEBI:44337"/>
        <dbReference type="ChEBI" id="CHEBI:57287"/>
        <dbReference type="ChEBI" id="CHEBI:57288"/>
        <dbReference type="EC" id="2.3.1.1"/>
    </reaction>
</comment>
<gene>
    <name evidence="8" type="ORF">WJX73_006913</name>
</gene>
<dbReference type="SUPFAM" id="SSF55729">
    <property type="entry name" value="Acyl-CoA N-acyltransferases (Nat)"/>
    <property type="match status" value="1"/>
</dbReference>
<dbReference type="SUPFAM" id="SSF53633">
    <property type="entry name" value="Carbamate kinase-like"/>
    <property type="match status" value="2"/>
</dbReference>
<reference evidence="8 9" key="1">
    <citation type="journal article" date="2024" name="Nat. Commun.">
        <title>Phylogenomics reveals the evolutionary origins of lichenization in chlorophyte algae.</title>
        <authorList>
            <person name="Puginier C."/>
            <person name="Libourel C."/>
            <person name="Otte J."/>
            <person name="Skaloud P."/>
            <person name="Haon M."/>
            <person name="Grisel S."/>
            <person name="Petersen M."/>
            <person name="Berrin J.G."/>
            <person name="Delaux P.M."/>
            <person name="Dal Grande F."/>
            <person name="Keller J."/>
        </authorList>
    </citation>
    <scope>NUCLEOTIDE SEQUENCE [LARGE SCALE GENOMIC DNA]</scope>
    <source>
        <strain evidence="8 9">SAG 2036</strain>
    </source>
</reference>
<dbReference type="GO" id="GO:0004042">
    <property type="term" value="F:L-glutamate N-acetyltransferase activity"/>
    <property type="evidence" value="ECO:0007669"/>
    <property type="project" value="InterPro"/>
</dbReference>
<dbReference type="InterPro" id="IPR001048">
    <property type="entry name" value="Asp/Glu/Uridylate_kinase"/>
</dbReference>
<keyword evidence="4" id="KW-0808">Transferase</keyword>
<dbReference type="Pfam" id="PF00696">
    <property type="entry name" value="AA_kinase"/>
    <property type="match status" value="1"/>
</dbReference>